<comment type="similarity">
    <text evidence="3 20">Belongs to the phospholipase A1 family.</text>
</comment>
<keyword evidence="10 19" id="KW-0479">Metal-binding</keyword>
<dbReference type="PANTHER" id="PTHR40457">
    <property type="entry name" value="PHOSPHOLIPASE A1"/>
    <property type="match status" value="1"/>
</dbReference>
<dbReference type="CDD" id="cd00541">
    <property type="entry name" value="OMPLA"/>
    <property type="match status" value="1"/>
</dbReference>
<keyword evidence="12 20" id="KW-0378">Hydrolase</keyword>
<dbReference type="InterPro" id="IPR003187">
    <property type="entry name" value="PLipase_A1"/>
</dbReference>
<evidence type="ECO:0000256" key="3">
    <source>
        <dbReference type="ARBA" id="ARBA00010525"/>
    </source>
</evidence>
<dbReference type="EC" id="3.1.1.32" evidence="5 20"/>
<keyword evidence="16" id="KW-0472">Membrane</keyword>
<reference evidence="21 22" key="1">
    <citation type="submission" date="2019-04" db="EMBL/GenBank/DDBJ databases">
        <title>A reverse ecology approach based on a biological definition of microbial populations.</title>
        <authorList>
            <person name="Arevalo P."/>
            <person name="Vaninsberghe D."/>
            <person name="Elsherbini J."/>
            <person name="Gore J."/>
            <person name="Polz M."/>
        </authorList>
    </citation>
    <scope>NUCLEOTIDE SEQUENCE [LARGE SCALE GENOMIC DNA]</scope>
    <source>
        <strain evidence="21 22">10N.222.48.A1</strain>
    </source>
</reference>
<evidence type="ECO:0000256" key="5">
    <source>
        <dbReference type="ARBA" id="ARBA00013179"/>
    </source>
</evidence>
<dbReference type="RefSeq" id="WP_076667794.1">
    <property type="nucleotide sequence ID" value="NZ_CAWQOO010001001.1"/>
</dbReference>
<evidence type="ECO:0000256" key="16">
    <source>
        <dbReference type="ARBA" id="ARBA00023136"/>
    </source>
</evidence>
<proteinExistence type="inferred from homology"/>
<dbReference type="PANTHER" id="PTHR40457:SF1">
    <property type="entry name" value="PHOSPHOLIPASE A1"/>
    <property type="match status" value="1"/>
</dbReference>
<evidence type="ECO:0000256" key="4">
    <source>
        <dbReference type="ARBA" id="ARBA00011702"/>
    </source>
</evidence>
<keyword evidence="15 20" id="KW-0443">Lipid metabolism</keyword>
<evidence type="ECO:0000256" key="13">
    <source>
        <dbReference type="ARBA" id="ARBA00022837"/>
    </source>
</evidence>
<dbReference type="Proteomes" id="UP000305840">
    <property type="component" value="Unassembled WGS sequence"/>
</dbReference>
<comment type="catalytic activity">
    <reaction evidence="2 20">
        <text>a 1,2-diacyl-sn-glycero-3-phosphocholine + H2O = a 1-acyl-sn-glycero-3-phosphocholine + a fatty acid + H(+)</text>
        <dbReference type="Rhea" id="RHEA:15801"/>
        <dbReference type="ChEBI" id="CHEBI:15377"/>
        <dbReference type="ChEBI" id="CHEBI:15378"/>
        <dbReference type="ChEBI" id="CHEBI:28868"/>
        <dbReference type="ChEBI" id="CHEBI:57643"/>
        <dbReference type="ChEBI" id="CHEBI:58168"/>
        <dbReference type="EC" id="3.1.1.4"/>
    </reaction>
</comment>
<dbReference type="PRINTS" id="PR01486">
    <property type="entry name" value="PHPHLIPASEA1"/>
</dbReference>
<comment type="caution">
    <text evidence="21">The sequence shown here is derived from an EMBL/GenBank/DDBJ whole genome shotgun (WGS) entry which is preliminary data.</text>
</comment>
<comment type="function">
    <text evidence="20">Hydrolysis of phosphatidylcholine with phospholipase A2 (EC 3.1.1.4) and phospholipase A1 (EC 3.1.1.32) activities.</text>
</comment>
<comment type="catalytic activity">
    <reaction evidence="1 20">
        <text>a 1,2-diacyl-sn-glycero-3-phosphocholine + H2O = a 2-acyl-sn-glycero-3-phosphocholine + a fatty acid + H(+)</text>
        <dbReference type="Rhea" id="RHEA:18689"/>
        <dbReference type="ChEBI" id="CHEBI:15377"/>
        <dbReference type="ChEBI" id="CHEBI:15378"/>
        <dbReference type="ChEBI" id="CHEBI:28868"/>
        <dbReference type="ChEBI" id="CHEBI:57643"/>
        <dbReference type="ChEBI" id="CHEBI:57875"/>
        <dbReference type="EC" id="3.1.1.32"/>
    </reaction>
</comment>
<feature type="binding site" description="in dimeric form" evidence="19">
    <location>
        <position position="173"/>
    </location>
    <ligand>
        <name>Ca(2+)</name>
        <dbReference type="ChEBI" id="CHEBI:29108"/>
        <label>1</label>
    </ligand>
</feature>
<keyword evidence="14 20" id="KW-0442">Lipid degradation</keyword>
<evidence type="ECO:0000256" key="20">
    <source>
        <dbReference type="RuleBase" id="RU366027"/>
    </source>
</evidence>
<dbReference type="GO" id="GO:0009279">
    <property type="term" value="C:cell outer membrane"/>
    <property type="evidence" value="ECO:0007669"/>
    <property type="project" value="UniProtKB-SubCell"/>
</dbReference>
<comment type="subcellular location">
    <subcellularLocation>
        <location evidence="20">Cell outer membrane</location>
        <topology evidence="20">Multi-pass membrane protein</topology>
    </subcellularLocation>
    <text evidence="20">One of the very few enzymes located there.</text>
</comment>
<feature type="chain" id="PRO_5023986590" description="Phospholipase A1" evidence="20">
    <location>
        <begin position="32"/>
        <end position="336"/>
    </location>
</feature>
<dbReference type="InterPro" id="IPR036541">
    <property type="entry name" value="PLipase_A1_sf"/>
</dbReference>
<evidence type="ECO:0000256" key="1">
    <source>
        <dbReference type="ARBA" id="ARBA00000111"/>
    </source>
</evidence>
<keyword evidence="13 19" id="KW-0106">Calcium</keyword>
<comment type="cofactor">
    <cofactor evidence="20">
        <name>Ca(2+)</name>
        <dbReference type="ChEBI" id="CHEBI:29108"/>
    </cofactor>
    <text evidence="20">Binds 1 Ca(2+) ion per monomer. In the dimeric form the Ca(2+) is bound by different amino acids with binding of each Ca(2+) shared with ligands coming from each monomer. The Ca(2+) ion may have a role in catalysis.</text>
</comment>
<name>A0A4V5R7U6_9VIBR</name>
<evidence type="ECO:0000256" key="10">
    <source>
        <dbReference type="ARBA" id="ARBA00022723"/>
    </source>
</evidence>
<evidence type="ECO:0000256" key="14">
    <source>
        <dbReference type="ARBA" id="ARBA00022963"/>
    </source>
</evidence>
<protein>
    <recommendedName>
        <fullName evidence="7 20">Phospholipase A1</fullName>
        <ecNumber evidence="5 20">3.1.1.32</ecNumber>
        <ecNumber evidence="6 20">3.1.1.4</ecNumber>
    </recommendedName>
    <alternativeName>
        <fullName evidence="20">Phosphatidylcholine 1-acylhydrolase</fullName>
    </alternativeName>
</protein>
<keyword evidence="11 20" id="KW-0732">Signal</keyword>
<evidence type="ECO:0000256" key="7">
    <source>
        <dbReference type="ARBA" id="ARBA00021726"/>
    </source>
</evidence>
<feature type="active site" description="Proton acceptor" evidence="18">
    <location>
        <position position="208"/>
    </location>
</feature>
<dbReference type="GO" id="GO:0004623">
    <property type="term" value="F:phospholipase A2 activity"/>
    <property type="evidence" value="ECO:0007669"/>
    <property type="project" value="UniProtKB-EC"/>
</dbReference>
<evidence type="ECO:0000256" key="6">
    <source>
        <dbReference type="ARBA" id="ARBA00013278"/>
    </source>
</evidence>
<feature type="binding site" description="in dimeric form" evidence="19">
    <location>
        <position position="213"/>
    </location>
    <ligand>
        <name>Ca(2+)</name>
        <dbReference type="ChEBI" id="CHEBI:29108"/>
        <label>1</label>
    </ligand>
</feature>
<dbReference type="EMBL" id="SYVO01000038">
    <property type="protein sequence ID" value="TKG08705.1"/>
    <property type="molecule type" value="Genomic_DNA"/>
</dbReference>
<feature type="signal peptide" evidence="20">
    <location>
        <begin position="1"/>
        <end position="31"/>
    </location>
</feature>
<dbReference type="AlphaFoldDB" id="A0A4V5R7U6"/>
<dbReference type="Gene3D" id="2.40.230.10">
    <property type="entry name" value="Phospholipase A1"/>
    <property type="match status" value="1"/>
</dbReference>
<sequence length="336" mass="38670">MNTYINRINQPSPQSKALLLLLSLAASPVMADDTRTDSEQTFDNCVLRQIHMDVEQDSLEQIKAQCEQEKTAGRAKTTTRHELEKETAENPFVITPYRQNYLLPITHMKSVNKNPYNSEVFGDAADGLSDEEIKFQISFKVPLITDDIFNESDELYFGFTLKSFWQAYSSDISAPFRDTNYRPEVFYETKLPIEAGDGLWFSRVGYEHESNGRTDELSRSWNRIYAGVGYEEDNFMMYVEPWYNLGGMDSDNTDIEDYLGHYELTTAYKYDVLEFTGVGHYNFRTGYGGFEAGVSFPLLEHVRGYVQYFNGYGESLIDFDYHNQRIGVGILLTDII</sequence>
<dbReference type="EC" id="3.1.1.4" evidence="6 20"/>
<evidence type="ECO:0000256" key="2">
    <source>
        <dbReference type="ARBA" id="ARBA00001604"/>
    </source>
</evidence>
<feature type="binding site" description="in dimeric form" evidence="19">
    <location>
        <position position="251"/>
    </location>
    <ligand>
        <name>Ca(2+)</name>
        <dbReference type="ChEBI" id="CHEBI:29108"/>
        <label>1</label>
    </ligand>
</feature>
<feature type="binding site" description="in dimeric form" evidence="19">
    <location>
        <position position="218"/>
    </location>
    <ligand>
        <name>Ca(2+)</name>
        <dbReference type="ChEBI" id="CHEBI:29108"/>
        <label>1</label>
    </ligand>
</feature>
<comment type="subunit">
    <text evidence="4 20">Homodimer; dimerization is reversible, and the dimeric form is the active one.</text>
</comment>
<evidence type="ECO:0000313" key="21">
    <source>
        <dbReference type="EMBL" id="TKG08705.1"/>
    </source>
</evidence>
<evidence type="ECO:0000256" key="11">
    <source>
        <dbReference type="ARBA" id="ARBA00022729"/>
    </source>
</evidence>
<organism evidence="21 22">
    <name type="scientific">Vibrio lentus</name>
    <dbReference type="NCBI Taxonomy" id="136468"/>
    <lineage>
        <taxon>Bacteria</taxon>
        <taxon>Pseudomonadati</taxon>
        <taxon>Pseudomonadota</taxon>
        <taxon>Gammaproteobacteria</taxon>
        <taxon>Vibrionales</taxon>
        <taxon>Vibrionaceae</taxon>
        <taxon>Vibrio</taxon>
    </lineage>
</organism>
<dbReference type="GO" id="GO:0016042">
    <property type="term" value="P:lipid catabolic process"/>
    <property type="evidence" value="ECO:0007669"/>
    <property type="project" value="UniProtKB-KW"/>
</dbReference>
<dbReference type="GO" id="GO:0008970">
    <property type="term" value="F:phospholipase A1 activity"/>
    <property type="evidence" value="ECO:0007669"/>
    <property type="project" value="UniProtKB-EC"/>
</dbReference>
<gene>
    <name evidence="21" type="ORF">FCV91_11585</name>
</gene>
<feature type="active site" description="Nucleophile" evidence="18">
    <location>
        <position position="210"/>
    </location>
</feature>
<evidence type="ECO:0000256" key="8">
    <source>
        <dbReference type="ARBA" id="ARBA00022452"/>
    </source>
</evidence>
<accession>A0A4V5R7U6</accession>
<dbReference type="Pfam" id="PF02253">
    <property type="entry name" value="PLA1"/>
    <property type="match status" value="1"/>
</dbReference>
<keyword evidence="17 20" id="KW-0998">Cell outer membrane</keyword>
<dbReference type="GO" id="GO:0005509">
    <property type="term" value="F:calcium ion binding"/>
    <property type="evidence" value="ECO:0007669"/>
    <property type="project" value="TreeGrafter"/>
</dbReference>
<evidence type="ECO:0000313" key="22">
    <source>
        <dbReference type="Proteomes" id="UP000305840"/>
    </source>
</evidence>
<keyword evidence="9" id="KW-0812">Transmembrane</keyword>
<evidence type="ECO:0000256" key="15">
    <source>
        <dbReference type="ARBA" id="ARBA00023098"/>
    </source>
</evidence>
<dbReference type="SUPFAM" id="SSF56931">
    <property type="entry name" value="Outer membrane phospholipase A (OMPLA)"/>
    <property type="match status" value="1"/>
</dbReference>
<evidence type="ECO:0000256" key="9">
    <source>
        <dbReference type="ARBA" id="ARBA00022692"/>
    </source>
</evidence>
<evidence type="ECO:0000256" key="18">
    <source>
        <dbReference type="PIRSR" id="PIRSR603187-1"/>
    </source>
</evidence>
<evidence type="ECO:0000256" key="17">
    <source>
        <dbReference type="ARBA" id="ARBA00023237"/>
    </source>
</evidence>
<keyword evidence="8" id="KW-1134">Transmembrane beta strand</keyword>
<evidence type="ECO:0000256" key="19">
    <source>
        <dbReference type="PIRSR" id="PIRSR603187-2"/>
    </source>
</evidence>
<evidence type="ECO:0000256" key="12">
    <source>
        <dbReference type="ARBA" id="ARBA00022801"/>
    </source>
</evidence>